<dbReference type="AlphaFoldDB" id="A0A5N6E7M0"/>
<keyword evidence="1" id="KW-1133">Transmembrane helix</keyword>
<evidence type="ECO:0000313" key="2">
    <source>
        <dbReference type="EMBL" id="KAB8212824.1"/>
    </source>
</evidence>
<proteinExistence type="predicted"/>
<evidence type="ECO:0000313" key="3">
    <source>
        <dbReference type="Proteomes" id="UP000326799"/>
    </source>
</evidence>
<keyword evidence="1" id="KW-0812">Transmembrane</keyword>
<dbReference type="EMBL" id="ML733850">
    <property type="protein sequence ID" value="KAB8212824.1"/>
    <property type="molecule type" value="Genomic_DNA"/>
</dbReference>
<name>A0A5N6E7M0_9EURO</name>
<keyword evidence="3" id="KW-1185">Reference proteome</keyword>
<organism evidence="2 3">
    <name type="scientific">Aspergillus novoparasiticus</name>
    <dbReference type="NCBI Taxonomy" id="986946"/>
    <lineage>
        <taxon>Eukaryota</taxon>
        <taxon>Fungi</taxon>
        <taxon>Dikarya</taxon>
        <taxon>Ascomycota</taxon>
        <taxon>Pezizomycotina</taxon>
        <taxon>Eurotiomycetes</taxon>
        <taxon>Eurotiomycetidae</taxon>
        <taxon>Eurotiales</taxon>
        <taxon>Aspergillaceae</taxon>
        <taxon>Aspergillus</taxon>
        <taxon>Aspergillus subgen. Circumdati</taxon>
    </lineage>
</organism>
<accession>A0A5N6E7M0</accession>
<feature type="transmembrane region" description="Helical" evidence="1">
    <location>
        <begin position="232"/>
        <end position="250"/>
    </location>
</feature>
<sequence>MLATTVHTFCDLYDVCLFGVGVSNISLSELLQHKVKRLDIPGTDAISDVGSQVAEGAHNVAEHAPTQVQSAIKTAENAVKTADSVAQNVLDKVNATMGFSLGTRHVCMGSGDPSTWSCNHTLPFDSSFLKEEVVKALQSRLGLFLTVAQYITAGCIKAFLWTGVCLIFVADGLLLLTLVRGRPQRWKERLTILGFLLILPLFVIPFLPYYAIPSNVSSITRRQGQAIPESQAAVVIAAVWVIAVVACYRCKRISVHQRGGIDLPGLRRHETTGAQPL</sequence>
<feature type="transmembrane region" description="Helical" evidence="1">
    <location>
        <begin position="190"/>
        <end position="212"/>
    </location>
</feature>
<feature type="transmembrane region" description="Helical" evidence="1">
    <location>
        <begin position="158"/>
        <end position="178"/>
    </location>
</feature>
<reference evidence="2 3" key="1">
    <citation type="submission" date="2019-04" db="EMBL/GenBank/DDBJ databases">
        <title>Fungal friends and foes A comparative genomics study of 23 Aspergillus species from section Flavi.</title>
        <authorList>
            <consortium name="DOE Joint Genome Institute"/>
            <person name="Kjaerbolling I."/>
            <person name="Vesth T.C."/>
            <person name="Frisvad J.C."/>
            <person name="Nybo J.L."/>
            <person name="Theobald S."/>
            <person name="Kildgaard S."/>
            <person name="Petersen T.I."/>
            <person name="Kuo A."/>
            <person name="Sato A."/>
            <person name="Lyhne E.K."/>
            <person name="Kogle M.E."/>
            <person name="Wiebenga A."/>
            <person name="Kun R.S."/>
            <person name="Lubbers R.J."/>
            <person name="Makela M.R."/>
            <person name="Barry K."/>
            <person name="Chovatia M."/>
            <person name="Clum A."/>
            <person name="Daum C."/>
            <person name="Haridas S."/>
            <person name="He G."/>
            <person name="LaButti K."/>
            <person name="Lipzen A."/>
            <person name="Mondo S."/>
            <person name="Pangilinan J."/>
            <person name="Riley R."/>
            <person name="Salamov A."/>
            <person name="Simmons B.A."/>
            <person name="Magnuson J.K."/>
            <person name="Henrissat B."/>
            <person name="Mortensen U.H."/>
            <person name="Larsen T.O."/>
            <person name="De vries R.P."/>
            <person name="Grigoriev I.V."/>
            <person name="Machida M."/>
            <person name="Baker S.E."/>
            <person name="Andersen M.R."/>
        </authorList>
    </citation>
    <scope>NUCLEOTIDE SEQUENCE [LARGE SCALE GENOMIC DNA]</scope>
    <source>
        <strain evidence="2 3">CBS 126849</strain>
    </source>
</reference>
<protein>
    <submittedName>
        <fullName evidence="2">Uncharacterized protein</fullName>
    </submittedName>
</protein>
<dbReference type="Proteomes" id="UP000326799">
    <property type="component" value="Unassembled WGS sequence"/>
</dbReference>
<gene>
    <name evidence="2" type="ORF">BDV33DRAFT_210812</name>
</gene>
<keyword evidence="1" id="KW-0472">Membrane</keyword>
<evidence type="ECO:0000256" key="1">
    <source>
        <dbReference type="SAM" id="Phobius"/>
    </source>
</evidence>